<reference evidence="8" key="1">
    <citation type="submission" date="2024-02" db="UniProtKB">
        <authorList>
            <consortium name="WormBaseParasite"/>
        </authorList>
    </citation>
    <scope>IDENTIFICATION</scope>
</reference>
<evidence type="ECO:0000256" key="6">
    <source>
        <dbReference type="SAM" id="Phobius"/>
    </source>
</evidence>
<dbReference type="PANTHER" id="PTHR10671:SF96">
    <property type="entry name" value="CLC-LIKE PROTEIN 5"/>
    <property type="match status" value="1"/>
</dbReference>
<keyword evidence="3 6" id="KW-1133">Transmembrane helix</keyword>
<evidence type="ECO:0000313" key="7">
    <source>
        <dbReference type="Proteomes" id="UP000035681"/>
    </source>
</evidence>
<sequence>MNFSTRLGKTELVTFVTIAFANLLVFIGLLTPNWQVAEDTDVHRTVSSGLWLYCPGAGQCWYIFSDDVVNYYEKVDVCRFLLIGDCRKKLLRTPYFFGWHYAVLVLVIISIILSDISLIGIALGHFKPKFRKIGTIILDSAISLSCLILGIALAVFVINAEMLESRYLIGVQNTFEKTYGYSFYLASFGLFILVLGLFGAIMCTTLVFFSVDANISNVPGYSKDNSKIQIRNTESINKYTGHPPSPSSNYQAMREVTPFSYNGSLITDNYNEDDSMMTGSVNLENFTIGLRHTGENTSRTYFSY</sequence>
<organism evidence="7 8">
    <name type="scientific">Strongyloides stercoralis</name>
    <name type="common">Threadworm</name>
    <dbReference type="NCBI Taxonomy" id="6248"/>
    <lineage>
        <taxon>Eukaryota</taxon>
        <taxon>Metazoa</taxon>
        <taxon>Ecdysozoa</taxon>
        <taxon>Nematoda</taxon>
        <taxon>Chromadorea</taxon>
        <taxon>Rhabditida</taxon>
        <taxon>Tylenchina</taxon>
        <taxon>Panagrolaimomorpha</taxon>
        <taxon>Strongyloidoidea</taxon>
        <taxon>Strongyloididae</taxon>
        <taxon>Strongyloides</taxon>
    </lineage>
</organism>
<comment type="subcellular location">
    <subcellularLocation>
        <location evidence="1">Membrane</location>
        <topology evidence="1">Multi-pass membrane protein</topology>
    </subcellularLocation>
</comment>
<keyword evidence="2 6" id="KW-0812">Transmembrane</keyword>
<feature type="transmembrane region" description="Helical" evidence="6">
    <location>
        <begin position="99"/>
        <end position="124"/>
    </location>
</feature>
<evidence type="ECO:0000313" key="8">
    <source>
        <dbReference type="WBParaSite" id="TCONS_00003499.p1"/>
    </source>
</evidence>
<evidence type="ECO:0000256" key="1">
    <source>
        <dbReference type="ARBA" id="ARBA00004141"/>
    </source>
</evidence>
<evidence type="ECO:0000256" key="5">
    <source>
        <dbReference type="ARBA" id="ARBA00060861"/>
    </source>
</evidence>
<dbReference type="PANTHER" id="PTHR10671">
    <property type="entry name" value="EPITHELIAL MEMBRANE PROTEIN-RELATED"/>
    <property type="match status" value="1"/>
</dbReference>
<evidence type="ECO:0000256" key="3">
    <source>
        <dbReference type="ARBA" id="ARBA00022989"/>
    </source>
</evidence>
<dbReference type="AlphaFoldDB" id="A0AAF5CYD6"/>
<keyword evidence="4 6" id="KW-0472">Membrane</keyword>
<dbReference type="Pfam" id="PF07062">
    <property type="entry name" value="Clc-like"/>
    <property type="match status" value="1"/>
</dbReference>
<feature type="transmembrane region" description="Helical" evidence="6">
    <location>
        <begin position="12"/>
        <end position="31"/>
    </location>
</feature>
<feature type="transmembrane region" description="Helical" evidence="6">
    <location>
        <begin position="136"/>
        <end position="158"/>
    </location>
</feature>
<proteinExistence type="inferred from homology"/>
<feature type="transmembrane region" description="Helical" evidence="6">
    <location>
        <begin position="183"/>
        <end position="209"/>
    </location>
</feature>
<comment type="similarity">
    <text evidence="5">Belongs to the Clc family.</text>
</comment>
<dbReference type="InterPro" id="IPR050579">
    <property type="entry name" value="PMP-22/EMP/MP20-like"/>
</dbReference>
<dbReference type="Gene3D" id="1.20.140.150">
    <property type="match status" value="1"/>
</dbReference>
<dbReference type="GO" id="GO:0005886">
    <property type="term" value="C:plasma membrane"/>
    <property type="evidence" value="ECO:0007669"/>
    <property type="project" value="TreeGrafter"/>
</dbReference>
<dbReference type="WBParaSite" id="TCONS_00003499.p1">
    <property type="protein sequence ID" value="TCONS_00003499.p1"/>
    <property type="gene ID" value="XLOC_003246"/>
</dbReference>
<evidence type="ECO:0000256" key="4">
    <source>
        <dbReference type="ARBA" id="ARBA00023136"/>
    </source>
</evidence>
<dbReference type="Proteomes" id="UP000035681">
    <property type="component" value="Unplaced"/>
</dbReference>
<evidence type="ECO:0008006" key="9">
    <source>
        <dbReference type="Google" id="ProtNLM"/>
    </source>
</evidence>
<name>A0AAF5CYD6_STRER</name>
<keyword evidence="7" id="KW-1185">Reference proteome</keyword>
<accession>A0AAF5CYD6</accession>
<dbReference type="FunFam" id="1.20.140.150:FF:000042">
    <property type="entry name" value="Clc-like protein 2"/>
    <property type="match status" value="1"/>
</dbReference>
<evidence type="ECO:0000256" key="2">
    <source>
        <dbReference type="ARBA" id="ARBA00022692"/>
    </source>
</evidence>
<protein>
    <recommendedName>
        <fullName evidence="9">Clc-like protein</fullName>
    </recommendedName>
</protein>
<dbReference type="InterPro" id="IPR010761">
    <property type="entry name" value="Clc_prot-like"/>
</dbReference>